<dbReference type="NCBIfam" id="NF047773">
    <property type="entry name" value="phas_rel_Lepto"/>
    <property type="match status" value="1"/>
</dbReference>
<evidence type="ECO:0000313" key="2">
    <source>
        <dbReference type="Proteomes" id="UP000614424"/>
    </source>
</evidence>
<comment type="caution">
    <text evidence="1">The sequence shown here is derived from an EMBL/GenBank/DDBJ whole genome shotgun (WGS) entry which is preliminary data.</text>
</comment>
<evidence type="ECO:0000313" key="1">
    <source>
        <dbReference type="EMBL" id="MBC8317828.1"/>
    </source>
</evidence>
<dbReference type="PANTHER" id="PTHR38664:SF1">
    <property type="entry name" value="SLR0058 PROTEIN"/>
    <property type="match status" value="1"/>
</dbReference>
<reference evidence="1 2" key="1">
    <citation type="submission" date="2020-08" db="EMBL/GenBank/DDBJ databases">
        <title>Bridging the membrane lipid divide: bacteria of the FCB group superphylum have the potential to synthesize archaeal ether lipids.</title>
        <authorList>
            <person name="Villanueva L."/>
            <person name="Von Meijenfeldt F.A.B."/>
            <person name="Westbye A.B."/>
            <person name="Yadav S."/>
            <person name="Hopmans E.C."/>
            <person name="Dutilh B.E."/>
            <person name="Sinninghe Damste J.S."/>
        </authorList>
    </citation>
    <scope>NUCLEOTIDE SEQUENCE [LARGE SCALE GENOMIC DNA]</scope>
    <source>
        <strain evidence="1">NIOZ-UU47</strain>
    </source>
</reference>
<dbReference type="Proteomes" id="UP000614424">
    <property type="component" value="Unassembled WGS sequence"/>
</dbReference>
<dbReference type="AlphaFoldDB" id="A0A8J6TFT9"/>
<gene>
    <name evidence="1" type="ORF">H8E41_07960</name>
</gene>
<name>A0A8J6TFT9_9BACT</name>
<accession>A0A8J6TFT9</accession>
<dbReference type="EMBL" id="JACNJZ010000108">
    <property type="protein sequence ID" value="MBC8317828.1"/>
    <property type="molecule type" value="Genomic_DNA"/>
</dbReference>
<organism evidence="1 2">
    <name type="scientific">Candidatus Desulfobia pelagia</name>
    <dbReference type="NCBI Taxonomy" id="2841692"/>
    <lineage>
        <taxon>Bacteria</taxon>
        <taxon>Pseudomonadati</taxon>
        <taxon>Thermodesulfobacteriota</taxon>
        <taxon>Desulfobulbia</taxon>
        <taxon>Desulfobulbales</taxon>
        <taxon>Desulfobulbaceae</taxon>
        <taxon>Candidatus Desulfobia</taxon>
    </lineage>
</organism>
<proteinExistence type="predicted"/>
<sequence>MIDMIKKAFYTGLGAVALTKEKIEELADELVEKGKLSESEVKKFVDDLFEKSESAKEQVKKHVEKITEDTLKKMKLVSKDDLDALEKRLTDKIKKKTV</sequence>
<dbReference type="InterPro" id="IPR008769">
    <property type="entry name" value="PhaF_PhaI"/>
</dbReference>
<protein>
    <submittedName>
        <fullName evidence="1">Polyhydroxyalkanoate synthesis regulator</fullName>
    </submittedName>
</protein>
<dbReference type="PANTHER" id="PTHR38664">
    <property type="entry name" value="SLR0058 PROTEIN"/>
    <property type="match status" value="1"/>
</dbReference>